<keyword evidence="6" id="KW-1185">Reference proteome</keyword>
<dbReference type="RefSeq" id="WP_367953459.1">
    <property type="nucleotide sequence ID" value="NZ_JBDPGJ010000002.1"/>
</dbReference>
<comment type="caution">
    <text evidence="5">The sequence shown here is derived from an EMBL/GenBank/DDBJ whole genome shotgun (WGS) entry which is preliminary data.</text>
</comment>
<evidence type="ECO:0000256" key="3">
    <source>
        <dbReference type="ARBA" id="ARBA00022729"/>
    </source>
</evidence>
<keyword evidence="2" id="KW-0479">Metal-binding</keyword>
<feature type="chain" id="PRO_5046357723" evidence="4">
    <location>
        <begin position="33"/>
        <end position="269"/>
    </location>
</feature>
<dbReference type="PIRSF" id="PIRSF004846">
    <property type="entry name" value="ModA"/>
    <property type="match status" value="1"/>
</dbReference>
<evidence type="ECO:0000256" key="2">
    <source>
        <dbReference type="ARBA" id="ARBA00022723"/>
    </source>
</evidence>
<reference evidence="5 6" key="1">
    <citation type="submission" date="2024-05" db="EMBL/GenBank/DDBJ databases">
        <authorList>
            <person name="Jiang F."/>
        </authorList>
    </citation>
    <scope>NUCLEOTIDE SEQUENCE [LARGE SCALE GENOMIC DNA]</scope>
    <source>
        <strain evidence="5 6">LZ166</strain>
    </source>
</reference>
<evidence type="ECO:0000313" key="5">
    <source>
        <dbReference type="EMBL" id="MEX0405567.1"/>
    </source>
</evidence>
<proteinExistence type="inferred from homology"/>
<dbReference type="EMBL" id="JBDPGJ010000002">
    <property type="protein sequence ID" value="MEX0405567.1"/>
    <property type="molecule type" value="Genomic_DNA"/>
</dbReference>
<evidence type="ECO:0000313" key="6">
    <source>
        <dbReference type="Proteomes" id="UP001556692"/>
    </source>
</evidence>
<dbReference type="Pfam" id="PF13531">
    <property type="entry name" value="SBP_bac_11"/>
    <property type="match status" value="1"/>
</dbReference>
<accession>A0ABV3SFQ5</accession>
<dbReference type="CDD" id="cd13536">
    <property type="entry name" value="PBP2_EcModA"/>
    <property type="match status" value="1"/>
</dbReference>
<protein>
    <submittedName>
        <fullName evidence="5">Molybdate ABC transporter substrate-binding protein</fullName>
    </submittedName>
</protein>
<name>A0ABV3SFQ5_9HYPH</name>
<keyword evidence="3 4" id="KW-0732">Signal</keyword>
<dbReference type="Proteomes" id="UP001556692">
    <property type="component" value="Unassembled WGS sequence"/>
</dbReference>
<feature type="signal peptide" evidence="4">
    <location>
        <begin position="1"/>
        <end position="32"/>
    </location>
</feature>
<dbReference type="Gene3D" id="3.40.190.10">
    <property type="entry name" value="Periplasmic binding protein-like II"/>
    <property type="match status" value="2"/>
</dbReference>
<gene>
    <name evidence="5" type="primary">modA</name>
    <name evidence="5" type="ORF">ABGN05_07845</name>
</gene>
<sequence length="269" mass="28252">MPGSLSSAFRRLATLVLAAAALSAANPTISTAQEKVVIFAAASLKNAVDDIVEDWETRTGKTAAVSYAGSSTLAKQIEQGAPADIFMSADLEWMDYLSGKGLTVKESERVLLGNRLVLVAPADSQVTAKISPGFDLADVLGNGRLAMANVDAVPAGKYGKAALETLGVWDSVSGRFAQADNVRAALALVAAGETPLGIVYETDAAAEPAVRILDRFPEDSHPPILYPVARIAGSENPGAMDLMEFLLSSAARRSFERQGFTWLGPIESN</sequence>
<dbReference type="SUPFAM" id="SSF53850">
    <property type="entry name" value="Periplasmic binding protein-like II"/>
    <property type="match status" value="1"/>
</dbReference>
<dbReference type="InterPro" id="IPR050682">
    <property type="entry name" value="ModA/WtpA"/>
</dbReference>
<evidence type="ECO:0000256" key="1">
    <source>
        <dbReference type="ARBA" id="ARBA00009175"/>
    </source>
</evidence>
<dbReference type="PANTHER" id="PTHR30632:SF17">
    <property type="entry name" value="MOLYBDATE-BINDING PROTEIN MODA"/>
    <property type="match status" value="1"/>
</dbReference>
<comment type="similarity">
    <text evidence="1">Belongs to the bacterial solute-binding protein ModA family.</text>
</comment>
<dbReference type="PANTHER" id="PTHR30632">
    <property type="entry name" value="MOLYBDATE-BINDING PERIPLASMIC PROTEIN"/>
    <property type="match status" value="1"/>
</dbReference>
<organism evidence="5 6">
    <name type="scientific">Aquibium pacificus</name>
    <dbReference type="NCBI Taxonomy" id="3153579"/>
    <lineage>
        <taxon>Bacteria</taxon>
        <taxon>Pseudomonadati</taxon>
        <taxon>Pseudomonadota</taxon>
        <taxon>Alphaproteobacteria</taxon>
        <taxon>Hyphomicrobiales</taxon>
        <taxon>Phyllobacteriaceae</taxon>
        <taxon>Aquibium</taxon>
    </lineage>
</organism>
<dbReference type="NCBIfam" id="TIGR01256">
    <property type="entry name" value="modA"/>
    <property type="match status" value="1"/>
</dbReference>
<evidence type="ECO:0000256" key="4">
    <source>
        <dbReference type="SAM" id="SignalP"/>
    </source>
</evidence>
<dbReference type="InterPro" id="IPR005950">
    <property type="entry name" value="ModA"/>
</dbReference>